<comment type="caution">
    <text evidence="1">The sequence shown here is derived from an EMBL/GenBank/DDBJ whole genome shotgun (WGS) entry which is preliminary data.</text>
</comment>
<dbReference type="AlphaFoldDB" id="A0A8X6S1H8"/>
<sequence length="87" mass="9838">MPLVLIDDRLTDVRYVTQVVESVLSLLQDSRKTMPCGMSQGSSFDCINQLNGFGILTWLTNTPDRKPIEPLWDLIAWEQSTTSTNHV</sequence>
<dbReference type="Proteomes" id="UP000887159">
    <property type="component" value="Unassembled WGS sequence"/>
</dbReference>
<gene>
    <name evidence="1" type="ORF">TNCV_3269861</name>
</gene>
<evidence type="ECO:0000313" key="1">
    <source>
        <dbReference type="EMBL" id="GFY05114.1"/>
    </source>
</evidence>
<organism evidence="1 2">
    <name type="scientific">Trichonephila clavipes</name>
    <name type="common">Golden silk orbweaver</name>
    <name type="synonym">Nephila clavipes</name>
    <dbReference type="NCBI Taxonomy" id="2585209"/>
    <lineage>
        <taxon>Eukaryota</taxon>
        <taxon>Metazoa</taxon>
        <taxon>Ecdysozoa</taxon>
        <taxon>Arthropoda</taxon>
        <taxon>Chelicerata</taxon>
        <taxon>Arachnida</taxon>
        <taxon>Araneae</taxon>
        <taxon>Araneomorphae</taxon>
        <taxon>Entelegynae</taxon>
        <taxon>Araneoidea</taxon>
        <taxon>Nephilidae</taxon>
        <taxon>Trichonephila</taxon>
    </lineage>
</organism>
<name>A0A8X6S1H8_TRICX</name>
<keyword evidence="2" id="KW-1185">Reference proteome</keyword>
<reference evidence="1" key="1">
    <citation type="submission" date="2020-08" db="EMBL/GenBank/DDBJ databases">
        <title>Multicomponent nature underlies the extraordinary mechanical properties of spider dragline silk.</title>
        <authorList>
            <person name="Kono N."/>
            <person name="Nakamura H."/>
            <person name="Mori M."/>
            <person name="Yoshida Y."/>
            <person name="Ohtoshi R."/>
            <person name="Malay A.D."/>
            <person name="Moran D.A.P."/>
            <person name="Tomita M."/>
            <person name="Numata K."/>
            <person name="Arakawa K."/>
        </authorList>
    </citation>
    <scope>NUCLEOTIDE SEQUENCE</scope>
</reference>
<proteinExistence type="predicted"/>
<evidence type="ECO:0000313" key="2">
    <source>
        <dbReference type="Proteomes" id="UP000887159"/>
    </source>
</evidence>
<dbReference type="EMBL" id="BMAU01021249">
    <property type="protein sequence ID" value="GFY05114.1"/>
    <property type="molecule type" value="Genomic_DNA"/>
</dbReference>
<accession>A0A8X6S1H8</accession>
<protein>
    <submittedName>
        <fullName evidence="1">Uncharacterized protein</fullName>
    </submittedName>
</protein>